<proteinExistence type="predicted"/>
<organism evidence="1">
    <name type="scientific">marine metagenome</name>
    <dbReference type="NCBI Taxonomy" id="408172"/>
    <lineage>
        <taxon>unclassified sequences</taxon>
        <taxon>metagenomes</taxon>
        <taxon>ecological metagenomes</taxon>
    </lineage>
</organism>
<dbReference type="EMBL" id="UINC01057360">
    <property type="protein sequence ID" value="SVB78409.1"/>
    <property type="molecule type" value="Genomic_DNA"/>
</dbReference>
<protein>
    <submittedName>
        <fullName evidence="1">Uncharacterized protein</fullName>
    </submittedName>
</protein>
<reference evidence="1" key="1">
    <citation type="submission" date="2018-05" db="EMBL/GenBank/DDBJ databases">
        <authorList>
            <person name="Lanie J.A."/>
            <person name="Ng W.-L."/>
            <person name="Kazmierczak K.M."/>
            <person name="Andrzejewski T.M."/>
            <person name="Davidsen T.M."/>
            <person name="Wayne K.J."/>
            <person name="Tettelin H."/>
            <person name="Glass J.I."/>
            <person name="Rusch D."/>
            <person name="Podicherti R."/>
            <person name="Tsui H.-C.T."/>
            <person name="Winkler M.E."/>
        </authorList>
    </citation>
    <scope>NUCLEOTIDE SEQUENCE</scope>
</reference>
<feature type="non-terminal residue" evidence="1">
    <location>
        <position position="68"/>
    </location>
</feature>
<evidence type="ECO:0000313" key="1">
    <source>
        <dbReference type="EMBL" id="SVB78409.1"/>
    </source>
</evidence>
<gene>
    <name evidence="1" type="ORF">METZ01_LOCUS231263</name>
</gene>
<feature type="non-terminal residue" evidence="1">
    <location>
        <position position="1"/>
    </location>
</feature>
<name>A0A382GTY5_9ZZZZ</name>
<dbReference type="AlphaFoldDB" id="A0A382GTY5"/>
<accession>A0A382GTY5</accession>
<sequence>PGRARATRRPRSSRIGAVAGASLAMANPTATARMGNQITSPMVDERAGVQAAGEVASTRPVTEFGQAV</sequence>